<protein>
    <submittedName>
        <fullName evidence="4">Potassium channel family protein</fullName>
    </submittedName>
</protein>
<dbReference type="AlphaFoldDB" id="A0A4T0V5Q2"/>
<dbReference type="GO" id="GO:0005886">
    <property type="term" value="C:plasma membrane"/>
    <property type="evidence" value="ECO:0007669"/>
    <property type="project" value="UniProtKB-SubCell"/>
</dbReference>
<keyword evidence="2" id="KW-0472">Membrane</keyword>
<keyword evidence="2" id="KW-1133">Transmembrane helix</keyword>
<dbReference type="PROSITE" id="PS51201">
    <property type="entry name" value="RCK_N"/>
    <property type="match status" value="1"/>
</dbReference>
<dbReference type="InterPro" id="IPR036291">
    <property type="entry name" value="NAD(P)-bd_dom_sf"/>
</dbReference>
<evidence type="ECO:0000256" key="2">
    <source>
        <dbReference type="SAM" id="Phobius"/>
    </source>
</evidence>
<dbReference type="InterPro" id="IPR050721">
    <property type="entry name" value="Trk_Ktr_HKT_K-transport"/>
</dbReference>
<dbReference type="InterPro" id="IPR013099">
    <property type="entry name" value="K_chnl_dom"/>
</dbReference>
<dbReference type="PANTHER" id="PTHR43833:SF9">
    <property type="entry name" value="POTASSIUM CHANNEL PROTEIN YUGO-RELATED"/>
    <property type="match status" value="1"/>
</dbReference>
<dbReference type="Pfam" id="PF02254">
    <property type="entry name" value="TrkA_N"/>
    <property type="match status" value="1"/>
</dbReference>
<proteinExistence type="predicted"/>
<reference evidence="4 5" key="1">
    <citation type="submission" date="2019-04" db="EMBL/GenBank/DDBJ databases">
        <title>Crenobacter sp. nov.</title>
        <authorList>
            <person name="Shi S."/>
        </authorList>
    </citation>
    <scope>NUCLEOTIDE SEQUENCE [LARGE SCALE GENOMIC DNA]</scope>
    <source>
        <strain evidence="4 5">GY 70310</strain>
    </source>
</reference>
<dbReference type="Proteomes" id="UP000308891">
    <property type="component" value="Unassembled WGS sequence"/>
</dbReference>
<evidence type="ECO:0000259" key="3">
    <source>
        <dbReference type="PROSITE" id="PS51201"/>
    </source>
</evidence>
<keyword evidence="5" id="KW-1185">Reference proteome</keyword>
<organism evidence="4 5">
    <name type="scientific">Crenobacter intestini</name>
    <dbReference type="NCBI Taxonomy" id="2563443"/>
    <lineage>
        <taxon>Bacteria</taxon>
        <taxon>Pseudomonadati</taxon>
        <taxon>Pseudomonadota</taxon>
        <taxon>Betaproteobacteria</taxon>
        <taxon>Neisseriales</taxon>
        <taxon>Neisseriaceae</taxon>
        <taxon>Crenobacter</taxon>
    </lineage>
</organism>
<dbReference type="GO" id="GO:0006813">
    <property type="term" value="P:potassium ion transport"/>
    <property type="evidence" value="ECO:0007669"/>
    <property type="project" value="InterPro"/>
</dbReference>
<accession>A0A4T0V5Q2</accession>
<dbReference type="RefSeq" id="WP_136551101.1">
    <property type="nucleotide sequence ID" value="NZ_STGJ01000001.1"/>
</dbReference>
<dbReference type="Pfam" id="PF07885">
    <property type="entry name" value="Ion_trans_2"/>
    <property type="match status" value="1"/>
</dbReference>
<name>A0A4T0V5Q2_9NEIS</name>
<dbReference type="Gene3D" id="3.40.50.720">
    <property type="entry name" value="NAD(P)-binding Rossmann-like Domain"/>
    <property type="match status" value="1"/>
</dbReference>
<dbReference type="Gene3D" id="1.10.287.70">
    <property type="match status" value="1"/>
</dbReference>
<dbReference type="OrthoDB" id="9781411at2"/>
<dbReference type="PANTHER" id="PTHR43833">
    <property type="entry name" value="POTASSIUM CHANNEL PROTEIN 2-RELATED-RELATED"/>
    <property type="match status" value="1"/>
</dbReference>
<keyword evidence="2" id="KW-0812">Transmembrane</keyword>
<dbReference type="GO" id="GO:0034220">
    <property type="term" value="P:monoatomic ion transmembrane transport"/>
    <property type="evidence" value="ECO:0007669"/>
    <property type="project" value="UniProtKB-KW"/>
</dbReference>
<feature type="transmembrane region" description="Helical" evidence="2">
    <location>
        <begin position="63"/>
        <end position="88"/>
    </location>
</feature>
<keyword evidence="4" id="KW-0406">Ion transport</keyword>
<keyword evidence="4" id="KW-0407">Ion channel</keyword>
<keyword evidence="4" id="KW-0813">Transport</keyword>
<dbReference type="InterPro" id="IPR003148">
    <property type="entry name" value="RCK_N"/>
</dbReference>
<dbReference type="EMBL" id="STGJ01000001">
    <property type="protein sequence ID" value="TIC87090.1"/>
    <property type="molecule type" value="Genomic_DNA"/>
</dbReference>
<evidence type="ECO:0000256" key="1">
    <source>
        <dbReference type="ARBA" id="ARBA00004651"/>
    </source>
</evidence>
<gene>
    <name evidence="4" type="ORF">E5K04_01335</name>
</gene>
<dbReference type="SUPFAM" id="SSF81324">
    <property type="entry name" value="Voltage-gated potassium channels"/>
    <property type="match status" value="1"/>
</dbReference>
<sequence>MGKALTRKLLLLTALLGAVILTGTSGYTLIEGWPLFDSLYMTVITLATIGYGETHPLSQVGRAFTIALVFFGTGVVGYTLSSLTLLLFQSDLPQILKRRAMEKEIARLQGHIIVCGLSHTGLAAIDELTHSGHPVVAVERDEAAARALDSLDIPYIVGDATEDANLTAAGALNARALISCLTSDAENAFVIVTARTLNPQLLLVAKAETEASRRKLLAVGAHKVVVPSYLGGVNLANLVVNPETLHFFERLHTRYPNTFRAEVVPVHPEWDGKLLGECLALDDGRTMVIALETPGEDVLFNPGPATRLQNGASLMIIGRHGGKV</sequence>
<feature type="domain" description="RCK N-terminal" evidence="3">
    <location>
        <begin position="109"/>
        <end position="226"/>
    </location>
</feature>
<evidence type="ECO:0000313" key="4">
    <source>
        <dbReference type="EMBL" id="TIC87090.1"/>
    </source>
</evidence>
<comment type="caution">
    <text evidence="4">The sequence shown here is derived from an EMBL/GenBank/DDBJ whole genome shotgun (WGS) entry which is preliminary data.</text>
</comment>
<comment type="subcellular location">
    <subcellularLocation>
        <location evidence="1">Cell membrane</location>
        <topology evidence="1">Multi-pass membrane protein</topology>
    </subcellularLocation>
</comment>
<evidence type="ECO:0000313" key="5">
    <source>
        <dbReference type="Proteomes" id="UP000308891"/>
    </source>
</evidence>
<dbReference type="SUPFAM" id="SSF51735">
    <property type="entry name" value="NAD(P)-binding Rossmann-fold domains"/>
    <property type="match status" value="1"/>
</dbReference>